<evidence type="ECO:0000313" key="2">
    <source>
        <dbReference type="EMBL" id="ODV91563.1"/>
    </source>
</evidence>
<dbReference type="GO" id="GO:0005886">
    <property type="term" value="C:plasma membrane"/>
    <property type="evidence" value="ECO:0007669"/>
    <property type="project" value="TreeGrafter"/>
</dbReference>
<dbReference type="InterPro" id="IPR027267">
    <property type="entry name" value="AH/BAR_dom_sf"/>
</dbReference>
<sequence length="501" mass="55872">MHRFSFNEGIRGLSDLNKHISHDISDVESTYTDNFREPTQRPDSASPSCSTPLATNTEYQCNFTSPVSPLRIPISASTTTYSCAQNPPKSRSSGFVRSIRTAVSVSPGYGQPARSGRGVIPPYEETKLSRPKSSLSRMASKYFIDPIRRSALPTMSHRLFNIIKQEKYYQDDIRNAAAARREISRAFAEWGSRCVDNSVVAVTEGMRILFAQLSNADAIFAKDLDRYRAELKLIRDTESSISPIQKSSNASMQDIAKAKANPHFSAQKLRILEQEYERLQIQESMAWNQLFIVTHNGLRHALQLYFKSMADKAKRDSIIAEHGMRLADALTLIEDSDTGAAVSELCSRNTSDVISENIDDMVKHIVESLNNLLLSNDETDAQSCFDQYSTAGIRSVECDASIASDAYVDRSSPSQRQGTSGINLISISSPTASNVPTNVSVREHSAAMCDIENTYHMQSRITRSDANTDYSSKENIGVLEADRIKREWASSRFQAHEQNYI</sequence>
<dbReference type="PANTHER" id="PTHR31962:SF1">
    <property type="entry name" value="SPHINGOLIPID LONG CHAIN BASE-RESPONSIVE PROTEIN PIL1"/>
    <property type="match status" value="1"/>
</dbReference>
<keyword evidence="3" id="KW-1185">Reference proteome</keyword>
<evidence type="ECO:0000256" key="1">
    <source>
        <dbReference type="SAM" id="MobiDB-lite"/>
    </source>
</evidence>
<feature type="compositionally biased region" description="Polar residues" evidence="1">
    <location>
        <begin position="41"/>
        <end position="51"/>
    </location>
</feature>
<dbReference type="Pfam" id="PF13805">
    <property type="entry name" value="Pil1"/>
    <property type="match status" value="1"/>
</dbReference>
<dbReference type="GO" id="GO:0036286">
    <property type="term" value="C:eisosome filament"/>
    <property type="evidence" value="ECO:0007669"/>
    <property type="project" value="TreeGrafter"/>
</dbReference>
<dbReference type="AlphaFoldDB" id="A0A1E4TIK4"/>
<gene>
    <name evidence="2" type="ORF">CANCADRAFT_72609</name>
</gene>
<evidence type="ECO:0000313" key="3">
    <source>
        <dbReference type="Proteomes" id="UP000095023"/>
    </source>
</evidence>
<proteinExistence type="predicted"/>
<dbReference type="EMBL" id="KV453841">
    <property type="protein sequence ID" value="ODV91563.1"/>
    <property type="molecule type" value="Genomic_DNA"/>
</dbReference>
<dbReference type="Proteomes" id="UP000095023">
    <property type="component" value="Unassembled WGS sequence"/>
</dbReference>
<protein>
    <submittedName>
        <fullName evidence="2">Uncharacterized protein</fullName>
    </submittedName>
</protein>
<dbReference type="Gene3D" id="1.20.1270.60">
    <property type="entry name" value="Arfaptin homology (AH) domain/BAR domain"/>
    <property type="match status" value="1"/>
</dbReference>
<reference evidence="3" key="1">
    <citation type="submission" date="2016-02" db="EMBL/GenBank/DDBJ databases">
        <title>Comparative genomics of biotechnologically important yeasts.</title>
        <authorList>
            <consortium name="DOE Joint Genome Institute"/>
            <person name="Riley R."/>
            <person name="Haridas S."/>
            <person name="Wolfe K.H."/>
            <person name="Lopes M.R."/>
            <person name="Hittinger C.T."/>
            <person name="Goker M."/>
            <person name="Salamov A."/>
            <person name="Wisecaver J."/>
            <person name="Long T.M."/>
            <person name="Aerts A.L."/>
            <person name="Barry K."/>
            <person name="Choi C."/>
            <person name="Clum A."/>
            <person name="Coughlan A.Y."/>
            <person name="Deshpande S."/>
            <person name="Douglass A.P."/>
            <person name="Hanson S.J."/>
            <person name="Klenk H.-P."/>
            <person name="Labutti K."/>
            <person name="Lapidus A."/>
            <person name="Lindquist E."/>
            <person name="Lipzen A."/>
            <person name="Meier-Kolthoff J.P."/>
            <person name="Ohm R.A."/>
            <person name="Otillar R.P."/>
            <person name="Pangilinan J."/>
            <person name="Peng Y."/>
            <person name="Rokas A."/>
            <person name="Rosa C.A."/>
            <person name="Scheuner C."/>
            <person name="Sibirny A.A."/>
            <person name="Slot J.C."/>
            <person name="Stielow J.B."/>
            <person name="Sun H."/>
            <person name="Kurtzman C.P."/>
            <person name="Blackwell M."/>
            <person name="Jeffries T.W."/>
            <person name="Grigoriev I.V."/>
        </authorList>
    </citation>
    <scope>NUCLEOTIDE SEQUENCE [LARGE SCALE GENOMIC DNA]</scope>
    <source>
        <strain evidence="3">NRRL Y-17796</strain>
    </source>
</reference>
<name>A0A1E4TIK4_9ASCO</name>
<dbReference type="PANTHER" id="PTHR31962">
    <property type="entry name" value="SPHINGOLIPID LONG CHAIN BASE-RESPONSIVE PROTEIN PIL1"/>
    <property type="match status" value="1"/>
</dbReference>
<dbReference type="GO" id="GO:0006897">
    <property type="term" value="P:endocytosis"/>
    <property type="evidence" value="ECO:0007669"/>
    <property type="project" value="TreeGrafter"/>
</dbReference>
<accession>A0A1E4TIK4</accession>
<dbReference type="GO" id="GO:0008289">
    <property type="term" value="F:lipid binding"/>
    <property type="evidence" value="ECO:0007669"/>
    <property type="project" value="TreeGrafter"/>
</dbReference>
<dbReference type="InterPro" id="IPR028245">
    <property type="entry name" value="PIL1/LSP1"/>
</dbReference>
<dbReference type="GO" id="GO:0070941">
    <property type="term" value="P:eisosome assembly"/>
    <property type="evidence" value="ECO:0007669"/>
    <property type="project" value="TreeGrafter"/>
</dbReference>
<organism evidence="2 3">
    <name type="scientific">Tortispora caseinolytica NRRL Y-17796</name>
    <dbReference type="NCBI Taxonomy" id="767744"/>
    <lineage>
        <taxon>Eukaryota</taxon>
        <taxon>Fungi</taxon>
        <taxon>Dikarya</taxon>
        <taxon>Ascomycota</taxon>
        <taxon>Saccharomycotina</taxon>
        <taxon>Trigonopsidomycetes</taxon>
        <taxon>Trigonopsidales</taxon>
        <taxon>Trigonopsidaceae</taxon>
        <taxon>Tortispora</taxon>
    </lineage>
</organism>
<feature type="region of interest" description="Disordered" evidence="1">
    <location>
        <begin position="29"/>
        <end position="51"/>
    </location>
</feature>